<protein>
    <submittedName>
        <fullName evidence="1">Uncharacterized protein</fullName>
    </submittedName>
</protein>
<accession>A0A0H2V919</accession>
<gene>
    <name evidence="1" type="ordered locus">c2681</name>
</gene>
<dbReference type="HOGENOM" id="CLU_3167921_0_0_6"/>
<dbReference type="Proteomes" id="UP000001410">
    <property type="component" value="Chromosome"/>
</dbReference>
<evidence type="ECO:0000313" key="1">
    <source>
        <dbReference type="EMBL" id="AAN81137.1"/>
    </source>
</evidence>
<reference evidence="1 2" key="1">
    <citation type="journal article" date="2002" name="Proc. Natl. Acad. Sci. U.S.A.">
        <title>Extensive mosaic structure revealed by the complete genome sequence of uropathogenic Escherichia coli.</title>
        <authorList>
            <person name="Welch R.A."/>
            <person name="Burland V."/>
            <person name="Plunkett G.III."/>
            <person name="Redford P."/>
            <person name="Roesch P."/>
            <person name="Rasko D."/>
            <person name="Buckles E.L."/>
            <person name="Liou S.R."/>
            <person name="Boutin A."/>
            <person name="Hackett J."/>
            <person name="Stroud D."/>
            <person name="Mayhew G.F."/>
            <person name="Rose D.J."/>
            <person name="Zhou S."/>
            <person name="Schwartz D.C."/>
            <person name="Perna N.T."/>
            <person name="Mobley H.L."/>
            <person name="Donnenberg M.S."/>
            <person name="Blattner F.R."/>
        </authorList>
    </citation>
    <scope>NUCLEOTIDE SEQUENCE [LARGE SCALE GENOMIC DNA]</scope>
    <source>
        <strain evidence="2">CFT073 / ATCC 700928 / UPEC</strain>
    </source>
</reference>
<dbReference type="KEGG" id="ecc:c2681"/>
<organism evidence="1 2">
    <name type="scientific">Escherichia coli O6:H1 (strain CFT073 / ATCC 700928 / UPEC)</name>
    <dbReference type="NCBI Taxonomy" id="199310"/>
    <lineage>
        <taxon>Bacteria</taxon>
        <taxon>Pseudomonadati</taxon>
        <taxon>Pseudomonadota</taxon>
        <taxon>Gammaproteobacteria</taxon>
        <taxon>Enterobacterales</taxon>
        <taxon>Enterobacteriaceae</taxon>
        <taxon>Escherichia</taxon>
    </lineage>
</organism>
<dbReference type="EMBL" id="AE014075">
    <property type="protein sequence ID" value="AAN81137.1"/>
    <property type="molecule type" value="Genomic_DNA"/>
</dbReference>
<keyword evidence="2" id="KW-1185">Reference proteome</keyword>
<dbReference type="AlphaFoldDB" id="A0A0H2V919"/>
<name>A0A0H2V919_ECOL6</name>
<sequence>MVPVAGCGLNALSGLQNHTNQYVVLIVGRIKRASVASGIWFLSPDAA</sequence>
<proteinExistence type="predicted"/>
<dbReference type="STRING" id="199310.c2681"/>
<evidence type="ECO:0000313" key="2">
    <source>
        <dbReference type="Proteomes" id="UP000001410"/>
    </source>
</evidence>